<dbReference type="PROSITE" id="PS00092">
    <property type="entry name" value="N6_MTASE"/>
    <property type="match status" value="1"/>
</dbReference>
<organism evidence="3 4">
    <name type="scientific">Flexistipes sinusarabici</name>
    <dbReference type="NCBI Taxonomy" id="2352"/>
    <lineage>
        <taxon>Bacteria</taxon>
        <taxon>Pseudomonadati</taxon>
        <taxon>Deferribacterota</taxon>
        <taxon>Deferribacteres</taxon>
        <taxon>Deferribacterales</taxon>
        <taxon>Flexistipitaceae</taxon>
        <taxon>Flexistipes</taxon>
    </lineage>
</organism>
<evidence type="ECO:0000256" key="1">
    <source>
        <dbReference type="ARBA" id="ARBA00022603"/>
    </source>
</evidence>
<dbReference type="EC" id="2.1.1.171" evidence="3"/>
<evidence type="ECO:0000313" key="4">
    <source>
        <dbReference type="Proteomes" id="UP000323337"/>
    </source>
</evidence>
<proteinExistence type="predicted"/>
<dbReference type="Pfam" id="PF03602">
    <property type="entry name" value="Cons_hypoth95"/>
    <property type="match status" value="1"/>
</dbReference>
<dbReference type="CDD" id="cd02440">
    <property type="entry name" value="AdoMet_MTases"/>
    <property type="match status" value="1"/>
</dbReference>
<dbReference type="InterPro" id="IPR029063">
    <property type="entry name" value="SAM-dependent_MTases_sf"/>
</dbReference>
<dbReference type="GO" id="GO:0003676">
    <property type="term" value="F:nucleic acid binding"/>
    <property type="evidence" value="ECO:0007669"/>
    <property type="project" value="InterPro"/>
</dbReference>
<dbReference type="GO" id="GO:0052913">
    <property type="term" value="F:16S rRNA (guanine(966)-N(2))-methyltransferase activity"/>
    <property type="evidence" value="ECO:0007669"/>
    <property type="project" value="UniProtKB-EC"/>
</dbReference>
<dbReference type="Proteomes" id="UP000323337">
    <property type="component" value="Unassembled WGS sequence"/>
</dbReference>
<dbReference type="EMBL" id="VSIV01000324">
    <property type="protein sequence ID" value="TYB32547.1"/>
    <property type="molecule type" value="Genomic_DNA"/>
</dbReference>
<protein>
    <submittedName>
        <fullName evidence="3">16S rRNA (Guanine(966)-N(2))-methyltransferase RsmD</fullName>
        <ecNumber evidence="3">2.1.1.171</ecNumber>
    </submittedName>
</protein>
<dbReference type="InterPro" id="IPR002052">
    <property type="entry name" value="DNA_methylase_N6_adenine_CS"/>
</dbReference>
<dbReference type="AlphaFoldDB" id="A0A5D0MFU2"/>
<dbReference type="SUPFAM" id="SSF53335">
    <property type="entry name" value="S-adenosyl-L-methionine-dependent methyltransferases"/>
    <property type="match status" value="1"/>
</dbReference>
<keyword evidence="1 3" id="KW-0489">Methyltransferase</keyword>
<dbReference type="NCBIfam" id="TIGR00095">
    <property type="entry name" value="16S rRNA (guanine(966)-N(2))-methyltransferase RsmD"/>
    <property type="match status" value="1"/>
</dbReference>
<dbReference type="PIRSF" id="PIRSF004553">
    <property type="entry name" value="CHP00095"/>
    <property type="match status" value="1"/>
</dbReference>
<accession>A0A5D0MFU2</accession>
<name>A0A5D0MFU2_FLESI</name>
<reference evidence="3 4" key="1">
    <citation type="submission" date="2019-08" db="EMBL/GenBank/DDBJ databases">
        <title>Genomic characterization of a novel candidate phylum (ARYD3) from a high temperature, high salinity tertiary oil reservoir in north central Oklahoma, USA.</title>
        <authorList>
            <person name="Youssef N.H."/>
            <person name="Yadav A."/>
            <person name="Elshahed M.S."/>
        </authorList>
    </citation>
    <scope>NUCLEOTIDE SEQUENCE [LARGE SCALE GENOMIC DNA]</scope>
    <source>
        <strain evidence="3">ARYD1</strain>
    </source>
</reference>
<gene>
    <name evidence="3" type="primary">rsmD</name>
    <name evidence="3" type="ORF">FXF49_10940</name>
</gene>
<comment type="caution">
    <text evidence="3">The sequence shown here is derived from an EMBL/GenBank/DDBJ whole genome shotgun (WGS) entry which is preliminary data.</text>
</comment>
<sequence length="186" mass="21186">MNSSGSSLLRITSGFFKGRQITLPRSSSIRPTTDKIRLALFSIIQDKILSVSVLDLFAGSGIFGIEALSRGAGWVDFVDINVSSVKKNTADIDLKNFRIIKKDFRRFLKSCEKRKYNIVFIDPPYGFYSPREILTLVKNNEILEKNGILIYEEHINTDIDYSGTGMKLTDERKYGDTMIRIFRGEQ</sequence>
<dbReference type="PANTHER" id="PTHR43542:SF1">
    <property type="entry name" value="METHYLTRANSFERASE"/>
    <property type="match status" value="1"/>
</dbReference>
<dbReference type="InterPro" id="IPR004398">
    <property type="entry name" value="RNA_MeTrfase_RsmD"/>
</dbReference>
<dbReference type="Gene3D" id="3.40.50.150">
    <property type="entry name" value="Vaccinia Virus protein VP39"/>
    <property type="match status" value="1"/>
</dbReference>
<evidence type="ECO:0000313" key="3">
    <source>
        <dbReference type="EMBL" id="TYB32547.1"/>
    </source>
</evidence>
<dbReference type="PANTHER" id="PTHR43542">
    <property type="entry name" value="METHYLTRANSFERASE"/>
    <property type="match status" value="1"/>
</dbReference>
<keyword evidence="2 3" id="KW-0808">Transferase</keyword>
<evidence type="ECO:0000256" key="2">
    <source>
        <dbReference type="ARBA" id="ARBA00022679"/>
    </source>
</evidence>